<protein>
    <submittedName>
        <fullName evidence="1">Uncharacterized protein</fullName>
    </submittedName>
</protein>
<sequence>MILGSGWERPPIRCLAGVASISQKPAGSGFHLSSSLPAQLVALLIRNLTLSYSASLLSSQGPPQLSSDVARLICLAFGLEMAALELGRNDVGGAPRGQRVGPSGGSCTSVPGVDYAMNMDVYSPKQQGQQG</sequence>
<name>A0AAV7U9I4_PLEWA</name>
<evidence type="ECO:0000313" key="1">
    <source>
        <dbReference type="EMBL" id="KAJ1185145.1"/>
    </source>
</evidence>
<comment type="caution">
    <text evidence="1">The sequence shown here is derived from an EMBL/GenBank/DDBJ whole genome shotgun (WGS) entry which is preliminary data.</text>
</comment>
<organism evidence="1 2">
    <name type="scientific">Pleurodeles waltl</name>
    <name type="common">Iberian ribbed newt</name>
    <dbReference type="NCBI Taxonomy" id="8319"/>
    <lineage>
        <taxon>Eukaryota</taxon>
        <taxon>Metazoa</taxon>
        <taxon>Chordata</taxon>
        <taxon>Craniata</taxon>
        <taxon>Vertebrata</taxon>
        <taxon>Euteleostomi</taxon>
        <taxon>Amphibia</taxon>
        <taxon>Batrachia</taxon>
        <taxon>Caudata</taxon>
        <taxon>Salamandroidea</taxon>
        <taxon>Salamandridae</taxon>
        <taxon>Pleurodelinae</taxon>
        <taxon>Pleurodeles</taxon>
    </lineage>
</organism>
<keyword evidence="2" id="KW-1185">Reference proteome</keyword>
<gene>
    <name evidence="1" type="ORF">NDU88_001940</name>
</gene>
<dbReference type="EMBL" id="JANPWB010000005">
    <property type="protein sequence ID" value="KAJ1185145.1"/>
    <property type="molecule type" value="Genomic_DNA"/>
</dbReference>
<proteinExistence type="predicted"/>
<accession>A0AAV7U9I4</accession>
<dbReference type="Proteomes" id="UP001066276">
    <property type="component" value="Chromosome 3_1"/>
</dbReference>
<reference evidence="1" key="1">
    <citation type="journal article" date="2022" name="bioRxiv">
        <title>Sequencing and chromosome-scale assembly of the giantPleurodeles waltlgenome.</title>
        <authorList>
            <person name="Brown T."/>
            <person name="Elewa A."/>
            <person name="Iarovenko S."/>
            <person name="Subramanian E."/>
            <person name="Araus A.J."/>
            <person name="Petzold A."/>
            <person name="Susuki M."/>
            <person name="Suzuki K.-i.T."/>
            <person name="Hayashi T."/>
            <person name="Toyoda A."/>
            <person name="Oliveira C."/>
            <person name="Osipova E."/>
            <person name="Leigh N.D."/>
            <person name="Simon A."/>
            <person name="Yun M.H."/>
        </authorList>
    </citation>
    <scope>NUCLEOTIDE SEQUENCE</scope>
    <source>
        <strain evidence="1">20211129_DDA</strain>
        <tissue evidence="1">Liver</tissue>
    </source>
</reference>
<dbReference type="AlphaFoldDB" id="A0AAV7U9I4"/>
<evidence type="ECO:0000313" key="2">
    <source>
        <dbReference type="Proteomes" id="UP001066276"/>
    </source>
</evidence>